<comment type="caution">
    <text evidence="3">The sequence shown here is derived from an EMBL/GenBank/DDBJ whole genome shotgun (WGS) entry which is preliminary data.</text>
</comment>
<keyword evidence="2" id="KW-0812">Transmembrane</keyword>
<name>A0ABR7B0A4_9PSED</name>
<feature type="transmembrane region" description="Helical" evidence="2">
    <location>
        <begin position="128"/>
        <end position="147"/>
    </location>
</feature>
<evidence type="ECO:0000256" key="1">
    <source>
        <dbReference type="SAM" id="MobiDB-lite"/>
    </source>
</evidence>
<evidence type="ECO:0000313" key="4">
    <source>
        <dbReference type="Proteomes" id="UP000651852"/>
    </source>
</evidence>
<keyword evidence="2" id="KW-1133">Transmembrane helix</keyword>
<gene>
    <name evidence="3" type="ORF">H8S59_12585</name>
</gene>
<dbReference type="Proteomes" id="UP000651852">
    <property type="component" value="Unassembled WGS sequence"/>
</dbReference>
<sequence>MLGKLFKRKADHPPPSAHDLDTLRPKVGEVRKTAFEETLYLAPLPVYTGQLPVSIHDFSEVNDVYLQVGGDNRGMVWQAKLLAWVIWIAIIILVGMPVWIATFVYFFGVESASNTFSRILILGLKVVWTYYLPGVCLMVGIFVHTIISQTREQARQYPLRFNRQRREVCYISSDTQEILIVPWEKVTAWVSQGEMVSQYGSTVFFTFGLALENEKTEMVQPLLLGKPSQAHAIGTWEAIRQYMEHGVPEDEYDVWQRLSHGRAYTEYELRPYEGLHTWEVEKLLKEEEGGLHCSFSDERRAEIGFSPRTRWPLRRWYIWRVLSFWKMPYMIAEWGHRAGTPDIPEKVREWSAPIPPDQWAKPSPELQRATKVVEQAMNRKKNKLDFRSACQLIEDR</sequence>
<reference evidence="3 4" key="1">
    <citation type="submission" date="2020-08" db="EMBL/GenBank/DDBJ databases">
        <title>Putative novel bacterial strains isolated from necrotic wheat leaf tissues caused by Xanthomonas translucens.</title>
        <authorList>
            <person name="Tambong J.T."/>
        </authorList>
    </citation>
    <scope>NUCLEOTIDE SEQUENCE [LARGE SCALE GENOMIC DNA]</scope>
    <source>
        <strain evidence="3 4">DOAB 1069</strain>
    </source>
</reference>
<feature type="region of interest" description="Disordered" evidence="1">
    <location>
        <begin position="1"/>
        <end position="20"/>
    </location>
</feature>
<accession>A0ABR7B0A4</accession>
<evidence type="ECO:0000256" key="2">
    <source>
        <dbReference type="SAM" id="Phobius"/>
    </source>
</evidence>
<protein>
    <submittedName>
        <fullName evidence="3">Uncharacterized protein</fullName>
    </submittedName>
</protein>
<keyword evidence="2" id="KW-0472">Membrane</keyword>
<dbReference type="EMBL" id="JACONW010000050">
    <property type="protein sequence ID" value="MBC3950597.1"/>
    <property type="molecule type" value="Genomic_DNA"/>
</dbReference>
<dbReference type="RefSeq" id="WP_187521610.1">
    <property type="nucleotide sequence ID" value="NZ_JACONW010000050.1"/>
</dbReference>
<keyword evidence="4" id="KW-1185">Reference proteome</keyword>
<organism evidence="3 4">
    <name type="scientific">Pseudomonas folii</name>
    <dbReference type="NCBI Taxonomy" id="2762593"/>
    <lineage>
        <taxon>Bacteria</taxon>
        <taxon>Pseudomonadati</taxon>
        <taxon>Pseudomonadota</taxon>
        <taxon>Gammaproteobacteria</taxon>
        <taxon>Pseudomonadales</taxon>
        <taxon>Pseudomonadaceae</taxon>
        <taxon>Pseudomonas</taxon>
    </lineage>
</organism>
<proteinExistence type="predicted"/>
<evidence type="ECO:0000313" key="3">
    <source>
        <dbReference type="EMBL" id="MBC3950597.1"/>
    </source>
</evidence>
<feature type="transmembrane region" description="Helical" evidence="2">
    <location>
        <begin position="81"/>
        <end position="108"/>
    </location>
</feature>
<feature type="compositionally biased region" description="Basic residues" evidence="1">
    <location>
        <begin position="1"/>
        <end position="10"/>
    </location>
</feature>